<evidence type="ECO:0000313" key="7">
    <source>
        <dbReference type="Proteomes" id="UP001255856"/>
    </source>
</evidence>
<feature type="compositionally biased region" description="Low complexity" evidence="4">
    <location>
        <begin position="593"/>
        <end position="604"/>
    </location>
</feature>
<comment type="caution">
    <text evidence="6">The sequence shown here is derived from an EMBL/GenBank/DDBJ whole genome shotgun (WGS) entry which is preliminary data.</text>
</comment>
<accession>A0AAD9IK77</accession>
<keyword evidence="2" id="KW-0539">Nucleus</keyword>
<dbReference type="PANTHER" id="PTHR44267:SF1">
    <property type="entry name" value="WD REPEAT-CONTAINING PROTEIN 43"/>
    <property type="match status" value="1"/>
</dbReference>
<evidence type="ECO:0000256" key="1">
    <source>
        <dbReference type="ARBA" id="ARBA00004604"/>
    </source>
</evidence>
<protein>
    <recommendedName>
        <fullName evidence="5">Small-subunit processome Utp12 domain-containing protein</fullName>
    </recommendedName>
</protein>
<dbReference type="InterPro" id="IPR052414">
    <property type="entry name" value="U3_snoRNA-assoc_WDR"/>
</dbReference>
<dbReference type="SUPFAM" id="SSF50998">
    <property type="entry name" value="Quinoprotein alcohol dehydrogenase-like"/>
    <property type="match status" value="1"/>
</dbReference>
<proteinExistence type="inferred from homology"/>
<evidence type="ECO:0000256" key="4">
    <source>
        <dbReference type="SAM" id="MobiDB-lite"/>
    </source>
</evidence>
<dbReference type="Gene3D" id="2.130.10.10">
    <property type="entry name" value="YVTN repeat-like/Quinoprotein amine dehydrogenase"/>
    <property type="match status" value="1"/>
</dbReference>
<feature type="region of interest" description="Disordered" evidence="4">
    <location>
        <begin position="583"/>
        <end position="636"/>
    </location>
</feature>
<keyword evidence="7" id="KW-1185">Reference proteome</keyword>
<dbReference type="Pfam" id="PF04003">
    <property type="entry name" value="Utp12"/>
    <property type="match status" value="1"/>
</dbReference>
<dbReference type="GO" id="GO:0005730">
    <property type="term" value="C:nucleolus"/>
    <property type="evidence" value="ECO:0007669"/>
    <property type="project" value="UniProtKB-SubCell"/>
</dbReference>
<dbReference type="InterPro" id="IPR011047">
    <property type="entry name" value="Quinoprotein_ADH-like_sf"/>
</dbReference>
<dbReference type="GO" id="GO:0000462">
    <property type="term" value="P:maturation of SSU-rRNA from tricistronic rRNA transcript (SSU-rRNA, 5.8S rRNA, LSU-rRNA)"/>
    <property type="evidence" value="ECO:0007669"/>
    <property type="project" value="TreeGrafter"/>
</dbReference>
<evidence type="ECO:0000259" key="5">
    <source>
        <dbReference type="Pfam" id="PF04003"/>
    </source>
</evidence>
<comment type="similarity">
    <text evidence="3">Belongs to the UTP5 family.</text>
</comment>
<feature type="compositionally biased region" description="Basic residues" evidence="4">
    <location>
        <begin position="266"/>
        <end position="278"/>
    </location>
</feature>
<evidence type="ECO:0000256" key="3">
    <source>
        <dbReference type="ARBA" id="ARBA00038335"/>
    </source>
</evidence>
<dbReference type="InterPro" id="IPR015943">
    <property type="entry name" value="WD40/YVTN_repeat-like_dom_sf"/>
</dbReference>
<evidence type="ECO:0000313" key="6">
    <source>
        <dbReference type="EMBL" id="KAK2080074.1"/>
    </source>
</evidence>
<dbReference type="AlphaFoldDB" id="A0AAD9IK77"/>
<reference evidence="6" key="1">
    <citation type="submission" date="2021-01" db="EMBL/GenBank/DDBJ databases">
        <authorList>
            <person name="Eckstrom K.M.E."/>
        </authorList>
    </citation>
    <scope>NUCLEOTIDE SEQUENCE</scope>
    <source>
        <strain evidence="6">UVCC 0001</strain>
    </source>
</reference>
<organism evidence="6 7">
    <name type="scientific">Prototheca wickerhamii</name>
    <dbReference type="NCBI Taxonomy" id="3111"/>
    <lineage>
        <taxon>Eukaryota</taxon>
        <taxon>Viridiplantae</taxon>
        <taxon>Chlorophyta</taxon>
        <taxon>core chlorophytes</taxon>
        <taxon>Trebouxiophyceae</taxon>
        <taxon>Chlorellales</taxon>
        <taxon>Chlorellaceae</taxon>
        <taxon>Prototheca</taxon>
    </lineage>
</organism>
<sequence length="636" mass="63073">MAPPAPAFDTGCSHLAIATSDARVKLFGVASQRLAVDLTPALGAGAGGQSAEIFTALAWGSKGRVAVGTAAGAVRAADSTSGSAAWSTTAPGITGGVAALAHAPDCDQLVVLGATGGAAVLDSATGSAVTHFKTQQETLSAALLLSGGRAVVAGLVTVLVDVASGSRLARWAAHGAPVRALCAPASESCLVSAGEGERAAAVHSLAFGKKGKLVRKAACATIPLRAAAGALAAADAEGAAPGEAAVVVAAALRDGGLEVFLARPARRPRTRPRRRRGAWPRPRPAPASTAVAVRRASAKAATLLVATGSSARPVFQTAGEEPAALQLEREAAGGALLGDEAVRAAGRQQKAGSATPVVVVGAETVVRAGVADAGRKRAAAEAEAEPTVAGLPDIVDPEEGGPTLGERVAALEGAAAAQPAPELPARPSAGSMASLLSQALRSEDRALLERCLSVRSERVIASTARAITGGDAVLLLRALVARLGASPLRGARLAAWTRATLRAHAASLAGAPGAAGTLGVLAQQIELRMAGYQQLLSLAGRLDLVLAQTGKGRRSAGAAGDDSAPLRVEVDKDGAVAVEEVAAVNGLEEDLDASSSDDGLTSDGSGDEGDVPNGAAASEDEDEDVSASSDDEDMEE</sequence>
<dbReference type="Proteomes" id="UP001255856">
    <property type="component" value="Unassembled WGS sequence"/>
</dbReference>
<feature type="region of interest" description="Disordered" evidence="4">
    <location>
        <begin position="266"/>
        <end position="287"/>
    </location>
</feature>
<dbReference type="PANTHER" id="PTHR44267">
    <property type="entry name" value="WD REPEAT-CONTAINING PROTEIN 43"/>
    <property type="match status" value="1"/>
</dbReference>
<dbReference type="EMBL" id="JASFZW010000002">
    <property type="protein sequence ID" value="KAK2080074.1"/>
    <property type="molecule type" value="Genomic_DNA"/>
</dbReference>
<dbReference type="InterPro" id="IPR007148">
    <property type="entry name" value="SSU_processome_Utp12"/>
</dbReference>
<feature type="compositionally biased region" description="Acidic residues" evidence="4">
    <location>
        <begin position="618"/>
        <end position="636"/>
    </location>
</feature>
<evidence type="ECO:0000256" key="2">
    <source>
        <dbReference type="ARBA" id="ARBA00023242"/>
    </source>
</evidence>
<comment type="subcellular location">
    <subcellularLocation>
        <location evidence="1">Nucleus</location>
        <location evidence="1">Nucleolus</location>
    </subcellularLocation>
</comment>
<name>A0AAD9IK77_PROWI</name>
<gene>
    <name evidence="6" type="ORF">QBZ16_002470</name>
</gene>
<feature type="domain" description="Small-subunit processome Utp12" evidence="5">
    <location>
        <begin position="444"/>
        <end position="546"/>
    </location>
</feature>